<dbReference type="EMBL" id="MK500581">
    <property type="protein sequence ID" value="QBK92743.1"/>
    <property type="molecule type" value="Genomic_DNA"/>
</dbReference>
<dbReference type="PANTHER" id="PTHR42973:SF39">
    <property type="entry name" value="FAD-BINDING PCMH-TYPE DOMAIN-CONTAINING PROTEIN"/>
    <property type="match status" value="1"/>
</dbReference>
<keyword evidence="5" id="KW-0560">Oxidoreductase</keyword>
<keyword evidence="6" id="KW-0472">Membrane</keyword>
<dbReference type="InterPro" id="IPR012951">
    <property type="entry name" value="BBE"/>
</dbReference>
<dbReference type="InterPro" id="IPR016166">
    <property type="entry name" value="FAD-bd_PCMH"/>
</dbReference>
<evidence type="ECO:0000313" key="8">
    <source>
        <dbReference type="EMBL" id="QBK92743.1"/>
    </source>
</evidence>
<proteinExistence type="inferred from homology"/>
<comment type="cofactor">
    <cofactor evidence="1">
        <name>FAD</name>
        <dbReference type="ChEBI" id="CHEBI:57692"/>
    </cofactor>
</comment>
<dbReference type="InterPro" id="IPR006094">
    <property type="entry name" value="Oxid_FAD_bind_N"/>
</dbReference>
<dbReference type="PROSITE" id="PS51387">
    <property type="entry name" value="FAD_PCMH"/>
    <property type="match status" value="1"/>
</dbReference>
<dbReference type="GO" id="GO:0016491">
    <property type="term" value="F:oxidoreductase activity"/>
    <property type="evidence" value="ECO:0007669"/>
    <property type="project" value="UniProtKB-KW"/>
</dbReference>
<keyword evidence="6" id="KW-0812">Transmembrane</keyword>
<comment type="similarity">
    <text evidence="2">Belongs to the oxygen-dependent FAD-linked oxidoreductase family.</text>
</comment>
<gene>
    <name evidence="8" type="ORF">LCPAC401_03810</name>
</gene>
<organism evidence="8">
    <name type="scientific">Pithovirus LCPAC401</name>
    <dbReference type="NCBI Taxonomy" id="2506595"/>
    <lineage>
        <taxon>Viruses</taxon>
        <taxon>Pithoviruses</taxon>
    </lineage>
</organism>
<dbReference type="InterPro" id="IPR050416">
    <property type="entry name" value="FAD-linked_Oxidoreductase"/>
</dbReference>
<name>A0A481Z9Z2_9VIRU</name>
<dbReference type="SUPFAM" id="SSF56176">
    <property type="entry name" value="FAD-binding/transporter-associated domain-like"/>
    <property type="match status" value="1"/>
</dbReference>
<dbReference type="Pfam" id="PF01565">
    <property type="entry name" value="FAD_binding_4"/>
    <property type="match status" value="1"/>
</dbReference>
<feature type="transmembrane region" description="Helical" evidence="6">
    <location>
        <begin position="6"/>
        <end position="27"/>
    </location>
</feature>
<evidence type="ECO:0000256" key="6">
    <source>
        <dbReference type="SAM" id="Phobius"/>
    </source>
</evidence>
<sequence>MDSSYAVLIIVIIILIILGFIVVAFFLDDSVLPDIGGNELTGKVVFPGNESYIRARTNWNAFPARFPKIIVFAQEIQDVVNALGWARRNNASFRIRSGRHGLTNWSLIDDGLVIDLSDMKKIEIDEKKGIVNVEPGVTVGALDNTLISKGYVVPFGDSGSVGIGGIALGGGISLISRTFGTISDNMTGVETVVASGEIIQANQHQNQDLFWSSRGGSGNNFGIVTKLSFKLTPAPSKAVNYKLTWDNWDIINELIETWQNLAPSAENGFGSILNLFSRKNGTHICNGLYLGSERNLRKILRPLLKLKPTTVNIEALPFLEAAQQIYGDSNLVPSNLKHKFHSKWFEKLLPEDGIDVIRSFLDKGLTKDYEVWILNWGGAVRDLSTSSTAFFWRKPLFYAEFDSVWEDDALTAPSLKWTEDFAEALSVYSTSSYVNVPDGNIKDFGKAYYGDNFDRLKQVKRKYDPLNVFRYPQSIPVFGRDSVLHDSENL</sequence>
<dbReference type="Gene3D" id="3.40.462.20">
    <property type="match status" value="1"/>
</dbReference>
<keyword evidence="3" id="KW-0285">Flavoprotein</keyword>
<evidence type="ECO:0000256" key="5">
    <source>
        <dbReference type="ARBA" id="ARBA00023002"/>
    </source>
</evidence>
<accession>A0A481Z9Z2</accession>
<evidence type="ECO:0000256" key="4">
    <source>
        <dbReference type="ARBA" id="ARBA00022827"/>
    </source>
</evidence>
<dbReference type="Gene3D" id="3.30.43.10">
    <property type="entry name" value="Uridine Diphospho-n-acetylenolpyruvylglucosamine Reductase, domain 2"/>
    <property type="match status" value="1"/>
</dbReference>
<dbReference type="Pfam" id="PF08031">
    <property type="entry name" value="BBE"/>
    <property type="match status" value="1"/>
</dbReference>
<feature type="domain" description="FAD-binding PCMH-type" evidence="7">
    <location>
        <begin position="63"/>
        <end position="234"/>
    </location>
</feature>
<keyword evidence="6" id="KW-1133">Transmembrane helix</keyword>
<dbReference type="InterPro" id="IPR036318">
    <property type="entry name" value="FAD-bd_PCMH-like_sf"/>
</dbReference>
<dbReference type="PANTHER" id="PTHR42973">
    <property type="entry name" value="BINDING OXIDOREDUCTASE, PUTATIVE (AFU_ORTHOLOGUE AFUA_1G17690)-RELATED"/>
    <property type="match status" value="1"/>
</dbReference>
<dbReference type="InterPro" id="IPR016167">
    <property type="entry name" value="FAD-bd_PCMH_sub1"/>
</dbReference>
<evidence type="ECO:0000259" key="7">
    <source>
        <dbReference type="PROSITE" id="PS51387"/>
    </source>
</evidence>
<dbReference type="InterPro" id="IPR016169">
    <property type="entry name" value="FAD-bd_PCMH_sub2"/>
</dbReference>
<reference evidence="8" key="1">
    <citation type="journal article" date="2019" name="MBio">
        <title>Virus Genomes from Deep Sea Sediments Expand the Ocean Megavirome and Support Independent Origins of Viral Gigantism.</title>
        <authorList>
            <person name="Backstrom D."/>
            <person name="Yutin N."/>
            <person name="Jorgensen S.L."/>
            <person name="Dharamshi J."/>
            <person name="Homa F."/>
            <person name="Zaremba-Niedwiedzka K."/>
            <person name="Spang A."/>
            <person name="Wolf Y.I."/>
            <person name="Koonin E.V."/>
            <person name="Ettema T.J."/>
        </authorList>
    </citation>
    <scope>NUCLEOTIDE SEQUENCE</scope>
</reference>
<dbReference type="GO" id="GO:0071949">
    <property type="term" value="F:FAD binding"/>
    <property type="evidence" value="ECO:0007669"/>
    <property type="project" value="InterPro"/>
</dbReference>
<protein>
    <recommendedName>
        <fullName evidence="7">FAD-binding PCMH-type domain-containing protein</fullName>
    </recommendedName>
</protein>
<evidence type="ECO:0000256" key="3">
    <source>
        <dbReference type="ARBA" id="ARBA00022630"/>
    </source>
</evidence>
<keyword evidence="4" id="KW-0274">FAD</keyword>
<dbReference type="Gene3D" id="3.30.465.10">
    <property type="match status" value="1"/>
</dbReference>
<evidence type="ECO:0000256" key="1">
    <source>
        <dbReference type="ARBA" id="ARBA00001974"/>
    </source>
</evidence>
<evidence type="ECO:0000256" key="2">
    <source>
        <dbReference type="ARBA" id="ARBA00005466"/>
    </source>
</evidence>